<accession>A0A6J4IJ46</accession>
<protein>
    <submittedName>
        <fullName evidence="1">Uncharacterized protein</fullName>
    </submittedName>
</protein>
<dbReference type="AlphaFoldDB" id="A0A6J4IJ46"/>
<dbReference type="EMBL" id="CADCTJ010000593">
    <property type="protein sequence ID" value="CAA9251610.1"/>
    <property type="molecule type" value="Genomic_DNA"/>
</dbReference>
<sequence length="41" mass="4865">WLLFTAHLSVVCCCYFLLNQFGPRIWPAQSYRILLILLRPV</sequence>
<feature type="non-terminal residue" evidence="1">
    <location>
        <position position="1"/>
    </location>
</feature>
<evidence type="ECO:0000313" key="1">
    <source>
        <dbReference type="EMBL" id="CAA9251610.1"/>
    </source>
</evidence>
<organism evidence="1">
    <name type="scientific">uncultured Adhaeribacter sp</name>
    <dbReference type="NCBI Taxonomy" id="448109"/>
    <lineage>
        <taxon>Bacteria</taxon>
        <taxon>Pseudomonadati</taxon>
        <taxon>Bacteroidota</taxon>
        <taxon>Cytophagia</taxon>
        <taxon>Cytophagales</taxon>
        <taxon>Hymenobacteraceae</taxon>
        <taxon>Adhaeribacter</taxon>
        <taxon>environmental samples</taxon>
    </lineage>
</organism>
<feature type="non-terminal residue" evidence="1">
    <location>
        <position position="41"/>
    </location>
</feature>
<gene>
    <name evidence="1" type="ORF">AVDCRST_MAG95-1895</name>
</gene>
<name>A0A6J4IJ46_9BACT</name>
<reference evidence="1" key="1">
    <citation type="submission" date="2020-02" db="EMBL/GenBank/DDBJ databases">
        <authorList>
            <person name="Meier V. D."/>
        </authorList>
    </citation>
    <scope>NUCLEOTIDE SEQUENCE</scope>
    <source>
        <strain evidence="1">AVDCRST_MAG95</strain>
    </source>
</reference>
<proteinExistence type="predicted"/>